<feature type="domain" description="Ras-associating" evidence="1">
    <location>
        <begin position="20"/>
        <end position="96"/>
    </location>
</feature>
<evidence type="ECO:0000313" key="2">
    <source>
        <dbReference type="EMBL" id="KAK3581523.1"/>
    </source>
</evidence>
<organism evidence="2 3">
    <name type="scientific">Potamilus streckersoni</name>
    <dbReference type="NCBI Taxonomy" id="2493646"/>
    <lineage>
        <taxon>Eukaryota</taxon>
        <taxon>Metazoa</taxon>
        <taxon>Spiralia</taxon>
        <taxon>Lophotrochozoa</taxon>
        <taxon>Mollusca</taxon>
        <taxon>Bivalvia</taxon>
        <taxon>Autobranchia</taxon>
        <taxon>Heteroconchia</taxon>
        <taxon>Palaeoheterodonta</taxon>
        <taxon>Unionida</taxon>
        <taxon>Unionoidea</taxon>
        <taxon>Unionidae</taxon>
        <taxon>Ambleminae</taxon>
        <taxon>Lampsilini</taxon>
        <taxon>Potamilus</taxon>
    </lineage>
</organism>
<dbReference type="Proteomes" id="UP001195483">
    <property type="component" value="Unassembled WGS sequence"/>
</dbReference>
<dbReference type="SUPFAM" id="SSF54236">
    <property type="entry name" value="Ubiquitin-like"/>
    <property type="match status" value="1"/>
</dbReference>
<reference evidence="2" key="1">
    <citation type="journal article" date="2021" name="Genome Biol. Evol.">
        <title>A High-Quality Reference Genome for a Parasitic Bivalve with Doubly Uniparental Inheritance (Bivalvia: Unionida).</title>
        <authorList>
            <person name="Smith C.H."/>
        </authorList>
    </citation>
    <scope>NUCLEOTIDE SEQUENCE</scope>
    <source>
        <strain evidence="2">CHS0354</strain>
    </source>
</reference>
<dbReference type="InterPro" id="IPR029071">
    <property type="entry name" value="Ubiquitin-like_domsf"/>
</dbReference>
<gene>
    <name evidence="2" type="ORF">CHS0354_031865</name>
</gene>
<protein>
    <recommendedName>
        <fullName evidence="1">Ras-associating domain-containing protein</fullName>
    </recommendedName>
</protein>
<dbReference type="InterPro" id="IPR000159">
    <property type="entry name" value="RA_dom"/>
</dbReference>
<accession>A0AAE0RXR5</accession>
<dbReference type="Pfam" id="PF00788">
    <property type="entry name" value="RA"/>
    <property type="match status" value="1"/>
</dbReference>
<dbReference type="AlphaFoldDB" id="A0AAE0RXR5"/>
<name>A0AAE0RXR5_9BIVA</name>
<keyword evidence="3" id="KW-1185">Reference proteome</keyword>
<reference evidence="2" key="2">
    <citation type="journal article" date="2021" name="Genome Biol. Evol.">
        <title>Developing a high-quality reference genome for a parasitic bivalve with doubly uniparental inheritance (Bivalvia: Unionida).</title>
        <authorList>
            <person name="Smith C.H."/>
        </authorList>
    </citation>
    <scope>NUCLEOTIDE SEQUENCE</scope>
    <source>
        <strain evidence="2">CHS0354</strain>
        <tissue evidence="2">Mantle</tissue>
    </source>
</reference>
<proteinExistence type="predicted"/>
<evidence type="ECO:0000259" key="1">
    <source>
        <dbReference type="Pfam" id="PF00788"/>
    </source>
</evidence>
<evidence type="ECO:0000313" key="3">
    <source>
        <dbReference type="Proteomes" id="UP001195483"/>
    </source>
</evidence>
<reference evidence="2" key="3">
    <citation type="submission" date="2023-05" db="EMBL/GenBank/DDBJ databases">
        <authorList>
            <person name="Smith C.H."/>
        </authorList>
    </citation>
    <scope>NUCLEOTIDE SEQUENCE</scope>
    <source>
        <strain evidence="2">CHS0354</strain>
        <tissue evidence="2">Mantle</tissue>
    </source>
</reference>
<dbReference type="GO" id="GO:0007165">
    <property type="term" value="P:signal transduction"/>
    <property type="evidence" value="ECO:0007669"/>
    <property type="project" value="InterPro"/>
</dbReference>
<sequence length="437" mass="50366">MHEADNQKMHSFSVLVEGRNCCLNVTKNTTCGDVIKQLLNYNGMKKMEKNDEDSYFLFASNNITEQQLSNKENILNVAKDLMTETNRVHFIMRKKTRLFLPAILNAKLRRLRDKTFDKEVKVEKVESTPLDTSKHTPSIKSNEQIRGVKRLYQLVQVQTRRLSEVYQKLNGTAKFSKRAMEKEALNPTADTSLDKYINNVNNENMQGFLNFCDVVATKEMENLSSFLPTSPSATRSVIDGHMRLMHSTSDSPHMDYTTENKLVNQTKLPEFNDTLEDITNDVLILDDKQYHRGESEGSFGTMAITPIRRLTIADPSRMRWNEKPLHSTPLANKTMTYLNKSIKPSRMMRQIGSTRLALEPLTNLQLKEIPRFDSSLKRRYDGDLSMIISQRKSSFSSQKDKCKYIREQSYVSNSDVSLDRTLLDKELDDSILDNFDD</sequence>
<dbReference type="Gene3D" id="3.10.20.90">
    <property type="entry name" value="Phosphatidylinositol 3-kinase Catalytic Subunit, Chain A, domain 1"/>
    <property type="match status" value="1"/>
</dbReference>
<dbReference type="EMBL" id="JAEAOA010001897">
    <property type="protein sequence ID" value="KAK3581523.1"/>
    <property type="molecule type" value="Genomic_DNA"/>
</dbReference>
<comment type="caution">
    <text evidence="2">The sequence shown here is derived from an EMBL/GenBank/DDBJ whole genome shotgun (WGS) entry which is preliminary data.</text>
</comment>